<dbReference type="EMBL" id="JACCBK010000001">
    <property type="protein sequence ID" value="NYD87797.1"/>
    <property type="molecule type" value="Genomic_DNA"/>
</dbReference>
<dbReference type="Proteomes" id="UP000577956">
    <property type="component" value="Unassembled WGS sequence"/>
</dbReference>
<feature type="region of interest" description="Disordered" evidence="1">
    <location>
        <begin position="95"/>
        <end position="122"/>
    </location>
</feature>
<dbReference type="AlphaFoldDB" id="A0A7Y9JZE8"/>
<evidence type="ECO:0000313" key="5">
    <source>
        <dbReference type="Proteomes" id="UP000618382"/>
    </source>
</evidence>
<keyword evidence="5" id="KW-1185">Reference proteome</keyword>
<evidence type="ECO:0000313" key="3">
    <source>
        <dbReference type="EMBL" id="NYD87797.1"/>
    </source>
</evidence>
<name>A0A7Y9JZE8_9CELL</name>
<gene>
    <name evidence="3" type="ORF">BKA21_003346</name>
    <name evidence="2" type="ORF">Col01nite_21570</name>
</gene>
<protein>
    <submittedName>
        <fullName evidence="3">Uncharacterized protein</fullName>
    </submittedName>
</protein>
<organism evidence="3 4">
    <name type="scientific">Cellulomonas oligotrophica</name>
    <dbReference type="NCBI Taxonomy" id="931536"/>
    <lineage>
        <taxon>Bacteria</taxon>
        <taxon>Bacillati</taxon>
        <taxon>Actinomycetota</taxon>
        <taxon>Actinomycetes</taxon>
        <taxon>Micrococcales</taxon>
        <taxon>Cellulomonadaceae</taxon>
        <taxon>Cellulomonas</taxon>
    </lineage>
</organism>
<evidence type="ECO:0000313" key="2">
    <source>
        <dbReference type="EMBL" id="GIG32998.1"/>
    </source>
</evidence>
<proteinExistence type="predicted"/>
<reference evidence="3 4" key="1">
    <citation type="submission" date="2020-07" db="EMBL/GenBank/DDBJ databases">
        <title>Sequencing the genomes of 1000 actinobacteria strains.</title>
        <authorList>
            <person name="Klenk H.-P."/>
        </authorList>
    </citation>
    <scope>NUCLEOTIDE SEQUENCE [LARGE SCALE GENOMIC DNA]</scope>
    <source>
        <strain evidence="3 4">DSM 24482</strain>
    </source>
</reference>
<accession>A0A7Y9JZE8</accession>
<reference evidence="2 5" key="2">
    <citation type="submission" date="2021-01" db="EMBL/GenBank/DDBJ databases">
        <title>Whole genome shotgun sequence of Cellulomonas oligotrophica NBRC 109435.</title>
        <authorList>
            <person name="Komaki H."/>
            <person name="Tamura T."/>
        </authorList>
    </citation>
    <scope>NUCLEOTIDE SEQUENCE [LARGE SCALE GENOMIC DNA]</scope>
    <source>
        <strain evidence="2 5">NBRC 109435</strain>
    </source>
</reference>
<dbReference type="Proteomes" id="UP000618382">
    <property type="component" value="Unassembled WGS sequence"/>
</dbReference>
<evidence type="ECO:0000256" key="1">
    <source>
        <dbReference type="SAM" id="MobiDB-lite"/>
    </source>
</evidence>
<sequence length="122" mass="12316">MSGPRAVTATEALLAQAAAATPAEALDAQLALIRTGGEMLKPLYVGVLVTGDGTAGRFLLGGWRVDAHAQARQSLASRSGAIEFARTQAAAAAAGHVEHRQLRNGRQGASPSSVAVDEAAAS</sequence>
<dbReference type="RefSeq" id="WP_140460119.1">
    <property type="nucleotide sequence ID" value="NZ_BAABFI010000010.1"/>
</dbReference>
<comment type="caution">
    <text evidence="3">The sequence shown here is derived from an EMBL/GenBank/DDBJ whole genome shotgun (WGS) entry which is preliminary data.</text>
</comment>
<evidence type="ECO:0000313" key="4">
    <source>
        <dbReference type="Proteomes" id="UP000577956"/>
    </source>
</evidence>
<dbReference type="EMBL" id="BONN01000005">
    <property type="protein sequence ID" value="GIG32998.1"/>
    <property type="molecule type" value="Genomic_DNA"/>
</dbReference>